<evidence type="ECO:0000256" key="1">
    <source>
        <dbReference type="SAM" id="SignalP"/>
    </source>
</evidence>
<keyword evidence="3" id="KW-1185">Reference proteome</keyword>
<dbReference type="EMBL" id="JBJQND010000013">
    <property type="protein sequence ID" value="KAL3858353.1"/>
    <property type="molecule type" value="Genomic_DNA"/>
</dbReference>
<dbReference type="AlphaFoldDB" id="A0ABD3VC53"/>
<evidence type="ECO:0000313" key="3">
    <source>
        <dbReference type="Proteomes" id="UP001634394"/>
    </source>
</evidence>
<feature type="chain" id="PRO_5044767974" evidence="1">
    <location>
        <begin position="18"/>
        <end position="77"/>
    </location>
</feature>
<feature type="signal peptide" evidence="1">
    <location>
        <begin position="1"/>
        <end position="17"/>
    </location>
</feature>
<dbReference type="Proteomes" id="UP001634394">
    <property type="component" value="Unassembled WGS sequence"/>
</dbReference>
<name>A0ABD3VC53_SINWO</name>
<reference evidence="2 3" key="1">
    <citation type="submission" date="2024-11" db="EMBL/GenBank/DDBJ databases">
        <title>Chromosome-level genome assembly of the freshwater bivalve Anodonta woodiana.</title>
        <authorList>
            <person name="Chen X."/>
        </authorList>
    </citation>
    <scope>NUCLEOTIDE SEQUENCE [LARGE SCALE GENOMIC DNA]</scope>
    <source>
        <strain evidence="2">MN2024</strain>
        <tissue evidence="2">Gills</tissue>
    </source>
</reference>
<protein>
    <submittedName>
        <fullName evidence="2">Uncharacterized protein</fullName>
    </submittedName>
</protein>
<accession>A0ABD3VC53</accession>
<comment type="caution">
    <text evidence="2">The sequence shown here is derived from an EMBL/GenBank/DDBJ whole genome shotgun (WGS) entry which is preliminary data.</text>
</comment>
<gene>
    <name evidence="2" type="ORF">ACJMK2_012946</name>
</gene>
<feature type="non-terminal residue" evidence="2">
    <location>
        <position position="1"/>
    </location>
</feature>
<evidence type="ECO:0000313" key="2">
    <source>
        <dbReference type="EMBL" id="KAL3858353.1"/>
    </source>
</evidence>
<keyword evidence="1" id="KW-0732">Signal</keyword>
<organism evidence="2 3">
    <name type="scientific">Sinanodonta woodiana</name>
    <name type="common">Chinese pond mussel</name>
    <name type="synonym">Anodonta woodiana</name>
    <dbReference type="NCBI Taxonomy" id="1069815"/>
    <lineage>
        <taxon>Eukaryota</taxon>
        <taxon>Metazoa</taxon>
        <taxon>Spiralia</taxon>
        <taxon>Lophotrochozoa</taxon>
        <taxon>Mollusca</taxon>
        <taxon>Bivalvia</taxon>
        <taxon>Autobranchia</taxon>
        <taxon>Heteroconchia</taxon>
        <taxon>Palaeoheterodonta</taxon>
        <taxon>Unionida</taxon>
        <taxon>Unionoidea</taxon>
        <taxon>Unionidae</taxon>
        <taxon>Unioninae</taxon>
        <taxon>Sinanodonta</taxon>
    </lineage>
</organism>
<proteinExistence type="predicted"/>
<sequence length="77" mass="8768">YILAAALGLSLIIICLAAWLVRRSMREKVCPVTEPEKGNIWNLPTSQSPPYRKRVLEFNDNDSLFRQTPAKPRMLIG</sequence>